<sequence>MEQTTSVKVLQECSVAPTQGRTTSSAPTSLPFTFFDLLWLRSPPVERVFFYEFSNPTISFFDSILPNLKHSLSFTLHHFLPLAGTITWPDDSPHPIINYVPGNAVSLTIAESNANFNLLCSNTCEASQLLNLIPLLATSHEQACVMALQVTLFPNHGFSLGISTHHAACDGKTSTLFLKAWAHACSNNLGESSFSSLPKHLTPIYDRSIIRDPSGMGAMYVNSWLNFGGPNNRSMKVWDFGGAMSKESTRGSFELTSKNVQKLKQHEKSKLKENAHLSTYAVTCAYVLQCLVKAEQPKANGVAFLFSVDCRSRLEPPIPSSYFGNCIIGHKVMNETKKFVGDDGFIHALEGITEALKKLDDGVLSGAVTLSTMMQIANDNKILSTAGSPRFEVYGIDFGWGRPKKVDMTSIGKTGAFCLSESRNENGGIEIGLVLNKQEMEVFAAHFTQGLESL</sequence>
<reference evidence="3" key="1">
    <citation type="journal article" date="2019" name="Toxins">
        <title>Detection of Abrin-Like and Prepropulchellin-Like Toxin Genes and Transcripts Using Whole Genome Sequencing and Full-Length Transcript Sequencing of Abrus precatorius.</title>
        <authorList>
            <person name="Hovde B.T."/>
            <person name="Daligault H.E."/>
            <person name="Hanschen E.R."/>
            <person name="Kunde Y.A."/>
            <person name="Johnson M.B."/>
            <person name="Starkenburg S.R."/>
            <person name="Johnson S.L."/>
        </authorList>
    </citation>
    <scope>NUCLEOTIDE SEQUENCE [LARGE SCALE GENOMIC DNA]</scope>
</reference>
<dbReference type="InterPro" id="IPR023213">
    <property type="entry name" value="CAT-like_dom_sf"/>
</dbReference>
<protein>
    <submittedName>
        <fullName evidence="4">Phenolic glucoside malonyltransferase 1-like</fullName>
    </submittedName>
</protein>
<dbReference type="OrthoDB" id="1862401at2759"/>
<dbReference type="GeneID" id="113868126"/>
<keyword evidence="3" id="KW-1185">Reference proteome</keyword>
<proteinExistence type="predicted"/>
<organism evidence="3 4">
    <name type="scientific">Abrus precatorius</name>
    <name type="common">Indian licorice</name>
    <name type="synonym">Glycine abrus</name>
    <dbReference type="NCBI Taxonomy" id="3816"/>
    <lineage>
        <taxon>Eukaryota</taxon>
        <taxon>Viridiplantae</taxon>
        <taxon>Streptophyta</taxon>
        <taxon>Embryophyta</taxon>
        <taxon>Tracheophyta</taxon>
        <taxon>Spermatophyta</taxon>
        <taxon>Magnoliopsida</taxon>
        <taxon>eudicotyledons</taxon>
        <taxon>Gunneridae</taxon>
        <taxon>Pentapetalae</taxon>
        <taxon>rosids</taxon>
        <taxon>fabids</taxon>
        <taxon>Fabales</taxon>
        <taxon>Fabaceae</taxon>
        <taxon>Papilionoideae</taxon>
        <taxon>50 kb inversion clade</taxon>
        <taxon>NPAAA clade</taxon>
        <taxon>indigoferoid/millettioid clade</taxon>
        <taxon>Abreae</taxon>
        <taxon>Abrus</taxon>
    </lineage>
</organism>
<dbReference type="Proteomes" id="UP000694853">
    <property type="component" value="Unplaced"/>
</dbReference>
<keyword evidence="1" id="KW-0808">Transferase</keyword>
<dbReference type="InterPro" id="IPR051504">
    <property type="entry name" value="Plant_metabolite_acyltrans"/>
</dbReference>
<evidence type="ECO:0000256" key="1">
    <source>
        <dbReference type="ARBA" id="ARBA00022679"/>
    </source>
</evidence>
<name>A0A8B8LVE5_ABRPR</name>
<accession>A0A8B8LVE5</accession>
<dbReference type="Gene3D" id="3.30.559.10">
    <property type="entry name" value="Chloramphenicol acetyltransferase-like domain"/>
    <property type="match status" value="2"/>
</dbReference>
<evidence type="ECO:0000313" key="3">
    <source>
        <dbReference type="Proteomes" id="UP000694853"/>
    </source>
</evidence>
<dbReference type="GO" id="GO:0016747">
    <property type="term" value="F:acyltransferase activity, transferring groups other than amino-acyl groups"/>
    <property type="evidence" value="ECO:0007669"/>
    <property type="project" value="UniProtKB-ARBA"/>
</dbReference>
<dbReference type="PANTHER" id="PTHR31625">
    <property type="match status" value="1"/>
</dbReference>
<dbReference type="AlphaFoldDB" id="A0A8B8LVE5"/>
<keyword evidence="2" id="KW-0012">Acyltransferase</keyword>
<dbReference type="RefSeq" id="XP_027359493.1">
    <property type="nucleotide sequence ID" value="XM_027503692.1"/>
</dbReference>
<reference evidence="4" key="2">
    <citation type="submission" date="2025-08" db="UniProtKB">
        <authorList>
            <consortium name="RefSeq"/>
        </authorList>
    </citation>
    <scope>IDENTIFICATION</scope>
    <source>
        <tissue evidence="4">Young leaves</tissue>
    </source>
</reference>
<evidence type="ECO:0000256" key="2">
    <source>
        <dbReference type="ARBA" id="ARBA00023315"/>
    </source>
</evidence>
<dbReference type="Pfam" id="PF02458">
    <property type="entry name" value="Transferase"/>
    <property type="match status" value="1"/>
</dbReference>
<dbReference type="KEGG" id="aprc:113868126"/>
<dbReference type="SUPFAM" id="SSF52777">
    <property type="entry name" value="CoA-dependent acyltransferases"/>
    <property type="match status" value="1"/>
</dbReference>
<evidence type="ECO:0000313" key="4">
    <source>
        <dbReference type="RefSeq" id="XP_027359493.1"/>
    </source>
</evidence>
<gene>
    <name evidence="4" type="primary">LOC113868126</name>
</gene>